<feature type="non-terminal residue" evidence="1">
    <location>
        <position position="79"/>
    </location>
</feature>
<sequence>MEPITMPVDPQAERDKVNGALADLCELLNHNIQADGIPSGWSQAVFDKLGDLSRWIYNGGHPPTLHEADEILIRRGSSG</sequence>
<name>X1V8H2_9ZZZZ</name>
<evidence type="ECO:0000313" key="1">
    <source>
        <dbReference type="EMBL" id="GAJ12647.1"/>
    </source>
</evidence>
<organism evidence="1">
    <name type="scientific">marine sediment metagenome</name>
    <dbReference type="NCBI Taxonomy" id="412755"/>
    <lineage>
        <taxon>unclassified sequences</taxon>
        <taxon>metagenomes</taxon>
        <taxon>ecological metagenomes</taxon>
    </lineage>
</organism>
<reference evidence="1" key="1">
    <citation type="journal article" date="2014" name="Front. Microbiol.">
        <title>High frequency of phylogenetically diverse reductive dehalogenase-homologous genes in deep subseafloor sedimentary metagenomes.</title>
        <authorList>
            <person name="Kawai M."/>
            <person name="Futagami T."/>
            <person name="Toyoda A."/>
            <person name="Takaki Y."/>
            <person name="Nishi S."/>
            <person name="Hori S."/>
            <person name="Arai W."/>
            <person name="Tsubouchi T."/>
            <person name="Morono Y."/>
            <person name="Uchiyama I."/>
            <person name="Ito T."/>
            <person name="Fujiyama A."/>
            <person name="Inagaki F."/>
            <person name="Takami H."/>
        </authorList>
    </citation>
    <scope>NUCLEOTIDE SEQUENCE</scope>
    <source>
        <strain evidence="1">Expedition CK06-06</strain>
    </source>
</reference>
<accession>X1V8H2</accession>
<gene>
    <name evidence="1" type="ORF">S12H4_49499</name>
</gene>
<dbReference type="AlphaFoldDB" id="X1V8H2"/>
<proteinExistence type="predicted"/>
<comment type="caution">
    <text evidence="1">The sequence shown here is derived from an EMBL/GenBank/DDBJ whole genome shotgun (WGS) entry which is preliminary data.</text>
</comment>
<protein>
    <submittedName>
        <fullName evidence="1">Uncharacterized protein</fullName>
    </submittedName>
</protein>
<dbReference type="EMBL" id="BARW01031062">
    <property type="protein sequence ID" value="GAJ12647.1"/>
    <property type="molecule type" value="Genomic_DNA"/>
</dbReference>